<sequence length="422" mass="45889">MSQLRVLIVGASVAGPTAAYWFARANAQVTIIERFPSFRTGGQAIDIRTAGVTVMRRMPGMEAAVRAKTTTIEGLSFVDTNGQPYGVLKATGNPDQQSLLSEFEIFRGDLAQILYDLTKENERIKYVFGEQVASIRQGKKEDGPVTVEFMNDKLPTEEYDLVVACDGATSRTRAIGLGCGVRDHIFPTNAWACYGTLKGDLLEGSKIGRAYNNIGGRFLALGPDPEGTTKVCFFDVYPRNKVDYTLPFREAVKQGDMALKQYVAKRFEGGGWKTSEVLKGLMNSEDCYASEIAQVKIPTLSKGRFVLAGDAGYAPGPTGGGTTLALAGGYVLAGEICKHKGDLAAGLQGYEETMRPIIADLQKVPPGGLTIMAPQTGWGISLRNNIFAFVTWSGVVNFAQKWFASAFAEADRHKLPEYEWEK</sequence>
<evidence type="ECO:0000256" key="4">
    <source>
        <dbReference type="SAM" id="SignalP"/>
    </source>
</evidence>
<dbReference type="PANTHER" id="PTHR46865:SF2">
    <property type="entry name" value="MONOOXYGENASE"/>
    <property type="match status" value="1"/>
</dbReference>
<evidence type="ECO:0000256" key="2">
    <source>
        <dbReference type="ARBA" id="ARBA00022827"/>
    </source>
</evidence>
<keyword evidence="4" id="KW-0732">Signal</keyword>
<feature type="signal peptide" evidence="4">
    <location>
        <begin position="1"/>
        <end position="19"/>
    </location>
</feature>
<evidence type="ECO:0000313" key="7">
    <source>
        <dbReference type="Proteomes" id="UP001172673"/>
    </source>
</evidence>
<dbReference type="GO" id="GO:0016491">
    <property type="term" value="F:oxidoreductase activity"/>
    <property type="evidence" value="ECO:0007669"/>
    <property type="project" value="UniProtKB-KW"/>
</dbReference>
<accession>A0AA39CM93</accession>
<evidence type="ECO:0000256" key="1">
    <source>
        <dbReference type="ARBA" id="ARBA00022630"/>
    </source>
</evidence>
<keyword evidence="3" id="KW-0560">Oxidoreductase</keyword>
<organism evidence="6 7">
    <name type="scientific">Cladophialophora chaetospira</name>
    <dbReference type="NCBI Taxonomy" id="386627"/>
    <lineage>
        <taxon>Eukaryota</taxon>
        <taxon>Fungi</taxon>
        <taxon>Dikarya</taxon>
        <taxon>Ascomycota</taxon>
        <taxon>Pezizomycotina</taxon>
        <taxon>Eurotiomycetes</taxon>
        <taxon>Chaetothyriomycetidae</taxon>
        <taxon>Chaetothyriales</taxon>
        <taxon>Herpotrichiellaceae</taxon>
        <taxon>Cladophialophora</taxon>
    </lineage>
</organism>
<proteinExistence type="predicted"/>
<dbReference type="Pfam" id="PF01494">
    <property type="entry name" value="FAD_binding_3"/>
    <property type="match status" value="1"/>
</dbReference>
<dbReference type="EMBL" id="JAPDRK010000003">
    <property type="protein sequence ID" value="KAJ9614451.1"/>
    <property type="molecule type" value="Genomic_DNA"/>
</dbReference>
<evidence type="ECO:0000259" key="5">
    <source>
        <dbReference type="Pfam" id="PF01494"/>
    </source>
</evidence>
<dbReference type="SUPFAM" id="SSF51905">
    <property type="entry name" value="FAD/NAD(P)-binding domain"/>
    <property type="match status" value="1"/>
</dbReference>
<dbReference type="InterPro" id="IPR036188">
    <property type="entry name" value="FAD/NAD-bd_sf"/>
</dbReference>
<dbReference type="InterPro" id="IPR051704">
    <property type="entry name" value="FAD_aromatic-hydroxylase"/>
</dbReference>
<feature type="chain" id="PRO_5041366373" description="FAD-binding domain-containing protein" evidence="4">
    <location>
        <begin position="20"/>
        <end position="422"/>
    </location>
</feature>
<keyword evidence="2" id="KW-0274">FAD</keyword>
<dbReference type="InterPro" id="IPR002938">
    <property type="entry name" value="FAD-bd"/>
</dbReference>
<reference evidence="6" key="1">
    <citation type="submission" date="2022-10" db="EMBL/GenBank/DDBJ databases">
        <title>Culturing micro-colonial fungi from biological soil crusts in the Mojave desert and describing Neophaeococcomyces mojavensis, and introducing the new genera and species Taxawa tesnikishii.</title>
        <authorList>
            <person name="Kurbessoian T."/>
            <person name="Stajich J.E."/>
        </authorList>
    </citation>
    <scope>NUCLEOTIDE SEQUENCE</scope>
    <source>
        <strain evidence="6">TK_41</strain>
    </source>
</reference>
<keyword evidence="1" id="KW-0285">Flavoprotein</keyword>
<gene>
    <name evidence="6" type="ORF">H2200_002587</name>
</gene>
<comment type="caution">
    <text evidence="6">The sequence shown here is derived from an EMBL/GenBank/DDBJ whole genome shotgun (WGS) entry which is preliminary data.</text>
</comment>
<feature type="domain" description="FAD-binding" evidence="5">
    <location>
        <begin position="5"/>
        <end position="174"/>
    </location>
</feature>
<dbReference type="Proteomes" id="UP001172673">
    <property type="component" value="Unassembled WGS sequence"/>
</dbReference>
<evidence type="ECO:0000313" key="6">
    <source>
        <dbReference type="EMBL" id="KAJ9614451.1"/>
    </source>
</evidence>
<dbReference type="Gene3D" id="3.50.50.60">
    <property type="entry name" value="FAD/NAD(P)-binding domain"/>
    <property type="match status" value="1"/>
</dbReference>
<protein>
    <recommendedName>
        <fullName evidence="5">FAD-binding domain-containing protein</fullName>
    </recommendedName>
</protein>
<dbReference type="AlphaFoldDB" id="A0AA39CM93"/>
<name>A0AA39CM93_9EURO</name>
<dbReference type="GO" id="GO:0071949">
    <property type="term" value="F:FAD binding"/>
    <property type="evidence" value="ECO:0007669"/>
    <property type="project" value="InterPro"/>
</dbReference>
<dbReference type="Gene3D" id="3.30.9.30">
    <property type="match status" value="1"/>
</dbReference>
<dbReference type="PRINTS" id="PR00420">
    <property type="entry name" value="RNGMNOXGNASE"/>
</dbReference>
<evidence type="ECO:0000256" key="3">
    <source>
        <dbReference type="ARBA" id="ARBA00023002"/>
    </source>
</evidence>
<keyword evidence="7" id="KW-1185">Reference proteome</keyword>
<dbReference type="PANTHER" id="PTHR46865">
    <property type="entry name" value="OXIDOREDUCTASE-RELATED"/>
    <property type="match status" value="1"/>
</dbReference>